<sequence>MPLFARKINRLLWTYVFESGGNHSLKIYRTPFGTYWILRWRYWTAGLAQFFSMGKLYIRIRIRSKL</sequence>
<gene>
    <name evidence="1" type="ORF">ACFQ21_13130</name>
</gene>
<comment type="caution">
    <text evidence="1">The sequence shown here is derived from an EMBL/GenBank/DDBJ whole genome shotgun (WGS) entry which is preliminary data.</text>
</comment>
<dbReference type="EMBL" id="JBHTKA010000004">
    <property type="protein sequence ID" value="MFD1000259.1"/>
    <property type="molecule type" value="Genomic_DNA"/>
</dbReference>
<proteinExistence type="predicted"/>
<dbReference type="Proteomes" id="UP001597112">
    <property type="component" value="Unassembled WGS sequence"/>
</dbReference>
<evidence type="ECO:0000313" key="2">
    <source>
        <dbReference type="Proteomes" id="UP001597112"/>
    </source>
</evidence>
<evidence type="ECO:0000313" key="1">
    <source>
        <dbReference type="EMBL" id="MFD1000259.1"/>
    </source>
</evidence>
<keyword evidence="2" id="KW-1185">Reference proteome</keyword>
<protein>
    <submittedName>
        <fullName evidence="1">Uncharacterized protein</fullName>
    </submittedName>
</protein>
<reference evidence="2" key="1">
    <citation type="journal article" date="2019" name="Int. J. Syst. Evol. Microbiol.">
        <title>The Global Catalogue of Microorganisms (GCM) 10K type strain sequencing project: providing services to taxonomists for standard genome sequencing and annotation.</title>
        <authorList>
            <consortium name="The Broad Institute Genomics Platform"/>
            <consortium name="The Broad Institute Genome Sequencing Center for Infectious Disease"/>
            <person name="Wu L."/>
            <person name="Ma J."/>
        </authorList>
    </citation>
    <scope>NUCLEOTIDE SEQUENCE [LARGE SCALE GENOMIC DNA]</scope>
    <source>
        <strain evidence="2">CCUG 58938</strain>
    </source>
</reference>
<accession>A0ABW3K2A8</accession>
<dbReference type="RefSeq" id="WP_377579661.1">
    <property type="nucleotide sequence ID" value="NZ_JBHTKA010000004.1"/>
</dbReference>
<organism evidence="1 2">
    <name type="scientific">Ohtaekwangia kribbensis</name>
    <dbReference type="NCBI Taxonomy" id="688913"/>
    <lineage>
        <taxon>Bacteria</taxon>
        <taxon>Pseudomonadati</taxon>
        <taxon>Bacteroidota</taxon>
        <taxon>Cytophagia</taxon>
        <taxon>Cytophagales</taxon>
        <taxon>Fulvivirgaceae</taxon>
        <taxon>Ohtaekwangia</taxon>
    </lineage>
</organism>
<name>A0ABW3K2A8_9BACT</name>